<comment type="subcellular location">
    <subcellularLocation>
        <location evidence="1">Membrane</location>
        <topology evidence="1">Multi-pass membrane protein</topology>
    </subcellularLocation>
</comment>
<dbReference type="InterPro" id="IPR050794">
    <property type="entry name" value="CPA2_transporter"/>
</dbReference>
<evidence type="ECO:0000256" key="1">
    <source>
        <dbReference type="ARBA" id="ARBA00004141"/>
    </source>
</evidence>
<evidence type="ECO:0000256" key="9">
    <source>
        <dbReference type="ARBA" id="ARBA00038341"/>
    </source>
</evidence>
<evidence type="ECO:0000313" key="14">
    <source>
        <dbReference type="Proteomes" id="UP000886595"/>
    </source>
</evidence>
<keyword evidence="8 11" id="KW-0472">Membrane</keyword>
<reference evidence="13 14" key="1">
    <citation type="submission" date="2020-02" db="EMBL/GenBank/DDBJ databases">
        <authorList>
            <person name="Ma Q."/>
            <person name="Huang Y."/>
            <person name="Song X."/>
            <person name="Pei D."/>
        </authorList>
    </citation>
    <scope>NUCLEOTIDE SEQUENCE [LARGE SCALE GENOMIC DNA]</scope>
    <source>
        <strain evidence="13">Sxm20200214</strain>
        <tissue evidence="13">Leaf</tissue>
    </source>
</reference>
<keyword evidence="3" id="KW-0633">Potassium transport</keyword>
<protein>
    <recommendedName>
        <fullName evidence="12">Cation/H+ exchanger transmembrane domain-containing protein</fullName>
    </recommendedName>
</protein>
<gene>
    <name evidence="13" type="ORF">Bca52824_062130</name>
</gene>
<evidence type="ECO:0000256" key="6">
    <source>
        <dbReference type="ARBA" id="ARBA00022989"/>
    </source>
</evidence>
<dbReference type="InterPro" id="IPR038770">
    <property type="entry name" value="Na+/solute_symporter_sf"/>
</dbReference>
<evidence type="ECO:0000256" key="10">
    <source>
        <dbReference type="SAM" id="MobiDB-lite"/>
    </source>
</evidence>
<comment type="similarity">
    <text evidence="9">Belongs to the monovalent cation:proton antiporter 2 (CPA2) transporter (TC 2.A.37) family. CHX (TC 2.A.37.4) subfamily.</text>
</comment>
<evidence type="ECO:0000256" key="11">
    <source>
        <dbReference type="SAM" id="Phobius"/>
    </source>
</evidence>
<dbReference type="GO" id="GO:1902600">
    <property type="term" value="P:proton transmembrane transport"/>
    <property type="evidence" value="ECO:0007669"/>
    <property type="project" value="InterPro"/>
</dbReference>
<keyword evidence="4 11" id="KW-0812">Transmembrane</keyword>
<feature type="region of interest" description="Disordered" evidence="10">
    <location>
        <begin position="175"/>
        <end position="206"/>
    </location>
</feature>
<keyword evidence="6 11" id="KW-1133">Transmembrane helix</keyword>
<organism evidence="13 14">
    <name type="scientific">Brassica carinata</name>
    <name type="common">Ethiopian mustard</name>
    <name type="synonym">Abyssinian cabbage</name>
    <dbReference type="NCBI Taxonomy" id="52824"/>
    <lineage>
        <taxon>Eukaryota</taxon>
        <taxon>Viridiplantae</taxon>
        <taxon>Streptophyta</taxon>
        <taxon>Embryophyta</taxon>
        <taxon>Tracheophyta</taxon>
        <taxon>Spermatophyta</taxon>
        <taxon>Magnoliopsida</taxon>
        <taxon>eudicotyledons</taxon>
        <taxon>Gunneridae</taxon>
        <taxon>Pentapetalae</taxon>
        <taxon>rosids</taxon>
        <taxon>malvids</taxon>
        <taxon>Brassicales</taxon>
        <taxon>Brassicaceae</taxon>
        <taxon>Brassiceae</taxon>
        <taxon>Brassica</taxon>
    </lineage>
</organism>
<dbReference type="AlphaFoldDB" id="A0A8X7QCD6"/>
<name>A0A8X7QCD6_BRACI</name>
<feature type="transmembrane region" description="Helical" evidence="11">
    <location>
        <begin position="115"/>
        <end position="132"/>
    </location>
</feature>
<evidence type="ECO:0000259" key="12">
    <source>
        <dbReference type="Pfam" id="PF00999"/>
    </source>
</evidence>
<feature type="transmembrane region" description="Helical" evidence="11">
    <location>
        <begin position="144"/>
        <end position="166"/>
    </location>
</feature>
<evidence type="ECO:0000256" key="2">
    <source>
        <dbReference type="ARBA" id="ARBA00022448"/>
    </source>
</evidence>
<feature type="transmembrane region" description="Helical" evidence="11">
    <location>
        <begin position="77"/>
        <end position="95"/>
    </location>
</feature>
<dbReference type="GO" id="GO:0016020">
    <property type="term" value="C:membrane"/>
    <property type="evidence" value="ECO:0007669"/>
    <property type="project" value="UniProtKB-SubCell"/>
</dbReference>
<dbReference type="GO" id="GO:0006885">
    <property type="term" value="P:regulation of pH"/>
    <property type="evidence" value="ECO:0007669"/>
    <property type="project" value="TreeGrafter"/>
</dbReference>
<dbReference type="GO" id="GO:0012505">
    <property type="term" value="C:endomembrane system"/>
    <property type="evidence" value="ECO:0007669"/>
    <property type="project" value="TreeGrafter"/>
</dbReference>
<dbReference type="InterPro" id="IPR006153">
    <property type="entry name" value="Cation/H_exchanger_TM"/>
</dbReference>
<feature type="domain" description="Cation/H+ exchanger transmembrane" evidence="12">
    <location>
        <begin position="63"/>
        <end position="171"/>
    </location>
</feature>
<dbReference type="Proteomes" id="UP000886595">
    <property type="component" value="Unassembled WGS sequence"/>
</dbReference>
<dbReference type="GO" id="GO:0006813">
    <property type="term" value="P:potassium ion transport"/>
    <property type="evidence" value="ECO:0007669"/>
    <property type="project" value="UniProtKB-KW"/>
</dbReference>
<dbReference type="EMBL" id="JAAMPC010000013">
    <property type="protein sequence ID" value="KAG2267575.1"/>
    <property type="molecule type" value="Genomic_DNA"/>
</dbReference>
<evidence type="ECO:0000256" key="5">
    <source>
        <dbReference type="ARBA" id="ARBA00022958"/>
    </source>
</evidence>
<feature type="compositionally biased region" description="Basic and acidic residues" evidence="10">
    <location>
        <begin position="186"/>
        <end position="199"/>
    </location>
</feature>
<keyword evidence="14" id="KW-1185">Reference proteome</keyword>
<dbReference type="Gene3D" id="1.20.1530.20">
    <property type="match status" value="1"/>
</dbReference>
<evidence type="ECO:0000256" key="8">
    <source>
        <dbReference type="ARBA" id="ARBA00023136"/>
    </source>
</evidence>
<proteinExistence type="inferred from homology"/>
<dbReference type="PANTHER" id="PTHR32468">
    <property type="entry name" value="CATION/H + ANTIPORTER"/>
    <property type="match status" value="1"/>
</dbReference>
<sequence length="206" mass="22790">MSRVDLDEVNSTQRGKVHGPFFLENLVCQTNHMLTSRGVFLGSDPLKYAMPLLLLQMAAIIITSRILFRLLKPLKQGMISAQVLAGIILGPSLLGQSRSYMEMFLPISGKLTLQTVSNVGFFMHLFLLGLRIDASILRKAGSKALLIGIASYAFPFSLGNLTVLFLKTPTSSHQTLLTASPRRSPRRDDLVPSHHDRLSRAKHPQL</sequence>
<dbReference type="PANTHER" id="PTHR32468:SF23">
    <property type="entry name" value="CATION_H(+) ANTIPORTER 14"/>
    <property type="match status" value="1"/>
</dbReference>
<accession>A0A8X7QCD6</accession>
<dbReference type="Pfam" id="PF00999">
    <property type="entry name" value="Na_H_Exchanger"/>
    <property type="match status" value="1"/>
</dbReference>
<evidence type="ECO:0000256" key="4">
    <source>
        <dbReference type="ARBA" id="ARBA00022692"/>
    </source>
</evidence>
<dbReference type="GO" id="GO:0015297">
    <property type="term" value="F:antiporter activity"/>
    <property type="evidence" value="ECO:0007669"/>
    <property type="project" value="InterPro"/>
</dbReference>
<evidence type="ECO:0000256" key="3">
    <source>
        <dbReference type="ARBA" id="ARBA00022538"/>
    </source>
</evidence>
<comment type="caution">
    <text evidence="13">The sequence shown here is derived from an EMBL/GenBank/DDBJ whole genome shotgun (WGS) entry which is preliminary data.</text>
</comment>
<feature type="transmembrane region" description="Helical" evidence="11">
    <location>
        <begin position="48"/>
        <end position="68"/>
    </location>
</feature>
<keyword evidence="2" id="KW-0813">Transport</keyword>
<evidence type="ECO:0000313" key="13">
    <source>
        <dbReference type="EMBL" id="KAG2267575.1"/>
    </source>
</evidence>
<keyword evidence="7" id="KW-0406">Ion transport</keyword>
<evidence type="ECO:0000256" key="7">
    <source>
        <dbReference type="ARBA" id="ARBA00023065"/>
    </source>
</evidence>
<keyword evidence="5" id="KW-0630">Potassium</keyword>
<dbReference type="OrthoDB" id="1612738at2759"/>